<dbReference type="GO" id="GO:0000127">
    <property type="term" value="C:transcription factor TFIIIC complex"/>
    <property type="evidence" value="ECO:0007669"/>
    <property type="project" value="TreeGrafter"/>
</dbReference>
<name>A0AAD7Z1J9_MYTSE</name>
<dbReference type="AlphaFoldDB" id="A0AAD7Z1J9"/>
<reference evidence="2" key="1">
    <citation type="submission" date="2023-03" db="EMBL/GenBank/DDBJ databases">
        <title>Chromosome-level genomes of two armyworms, Mythimna separata and Mythimna loreyi, provide insights into the biosynthesis and reception of sex pheromones.</title>
        <authorList>
            <person name="Zhao H."/>
        </authorList>
    </citation>
    <scope>NUCLEOTIDE SEQUENCE</scope>
    <source>
        <strain evidence="2">BeijingLab</strain>
        <tissue evidence="2">Pupa</tissue>
    </source>
</reference>
<keyword evidence="3" id="KW-1185">Reference proteome</keyword>
<evidence type="ECO:0000313" key="3">
    <source>
        <dbReference type="Proteomes" id="UP001231518"/>
    </source>
</evidence>
<dbReference type="GO" id="GO:0006383">
    <property type="term" value="P:transcription by RNA polymerase III"/>
    <property type="evidence" value="ECO:0007669"/>
    <property type="project" value="InterPro"/>
</dbReference>
<organism evidence="2 3">
    <name type="scientific">Mythimna separata</name>
    <name type="common">Oriental armyworm</name>
    <name type="synonym">Pseudaletia separata</name>
    <dbReference type="NCBI Taxonomy" id="271217"/>
    <lineage>
        <taxon>Eukaryota</taxon>
        <taxon>Metazoa</taxon>
        <taxon>Ecdysozoa</taxon>
        <taxon>Arthropoda</taxon>
        <taxon>Hexapoda</taxon>
        <taxon>Insecta</taxon>
        <taxon>Pterygota</taxon>
        <taxon>Neoptera</taxon>
        <taxon>Endopterygota</taxon>
        <taxon>Lepidoptera</taxon>
        <taxon>Glossata</taxon>
        <taxon>Ditrysia</taxon>
        <taxon>Noctuoidea</taxon>
        <taxon>Noctuidae</taxon>
        <taxon>Noctuinae</taxon>
        <taxon>Hadenini</taxon>
        <taxon>Mythimna</taxon>
    </lineage>
</organism>
<dbReference type="PANTHER" id="PTHR21860">
    <property type="entry name" value="TRANSCRIPTION INITIATION FACTOR IIIC TFIIIC , POLYPEPTIDE 6-RELATED"/>
    <property type="match status" value="1"/>
</dbReference>
<evidence type="ECO:0000313" key="2">
    <source>
        <dbReference type="EMBL" id="KAJ8734174.1"/>
    </source>
</evidence>
<dbReference type="Proteomes" id="UP001231518">
    <property type="component" value="Chromosome 5"/>
</dbReference>
<dbReference type="InterPro" id="IPR042771">
    <property type="entry name" value="GTF3C6-like"/>
</dbReference>
<accession>A0AAD7Z1J9</accession>
<dbReference type="InterPro" id="IPR019481">
    <property type="entry name" value="TFIIIC_triple_barrel"/>
</dbReference>
<feature type="domain" description="Transcription factor TFIIIC triple barrel" evidence="1">
    <location>
        <begin position="9"/>
        <end position="101"/>
    </location>
</feature>
<gene>
    <name evidence="2" type="ORF">PYW07_014725</name>
</gene>
<dbReference type="EMBL" id="JARGEI010000003">
    <property type="protein sequence ID" value="KAJ8734174.1"/>
    <property type="molecule type" value="Genomic_DNA"/>
</dbReference>
<proteinExistence type="predicted"/>
<comment type="caution">
    <text evidence="2">The sequence shown here is derived from an EMBL/GenBank/DDBJ whole genome shotgun (WGS) entry which is preliminary data.</text>
</comment>
<protein>
    <recommendedName>
        <fullName evidence="1">Transcription factor TFIIIC triple barrel domain-containing protein</fullName>
    </recommendedName>
</protein>
<dbReference type="Pfam" id="PF10419">
    <property type="entry name" value="TFIIIC_sub6"/>
    <property type="match status" value="1"/>
</dbReference>
<dbReference type="PANTHER" id="PTHR21860:SF2">
    <property type="entry name" value="GENERAL TRANSCRIPTION FACTOR 3C POLYPEPTIDE 6"/>
    <property type="match status" value="1"/>
</dbReference>
<dbReference type="Gene3D" id="2.60.40.4370">
    <property type="match status" value="1"/>
</dbReference>
<evidence type="ECO:0000259" key="1">
    <source>
        <dbReference type="Pfam" id="PF10419"/>
    </source>
</evidence>
<sequence>MAEEMIDSEEEILVYAEFEDTVNIEKYRAIHVLGVNGKNPVIQMDDTFFTGKHENALGTYMFFEEDPEPKSEDPLFDKLPEKNLKYLCKTKKLLNMEHAYVTPKEGHDMQHTKLEADDNIEPVNFKSLQEAIDKFKNHFESESVSEVIDP</sequence>